<evidence type="ECO:0000256" key="5">
    <source>
        <dbReference type="ARBA" id="ARBA00023014"/>
    </source>
</evidence>
<keyword evidence="9" id="KW-1185">Reference proteome</keyword>
<dbReference type="Pfam" id="PF10609">
    <property type="entry name" value="ParA"/>
    <property type="match status" value="1"/>
</dbReference>
<keyword evidence="3" id="KW-0067">ATP-binding</keyword>
<feature type="transmembrane region" description="Helical" evidence="7">
    <location>
        <begin position="65"/>
        <end position="83"/>
    </location>
</feature>
<evidence type="ECO:0000256" key="2">
    <source>
        <dbReference type="ARBA" id="ARBA00022741"/>
    </source>
</evidence>
<dbReference type="PANTHER" id="PTHR23264">
    <property type="entry name" value="NUCLEOTIDE-BINDING PROTEIN NBP35 YEAST -RELATED"/>
    <property type="match status" value="1"/>
</dbReference>
<dbReference type="GO" id="GO:0005524">
    <property type="term" value="F:ATP binding"/>
    <property type="evidence" value="ECO:0007669"/>
    <property type="project" value="UniProtKB-KW"/>
</dbReference>
<dbReference type="PROSITE" id="PS01215">
    <property type="entry name" value="MRP"/>
    <property type="match status" value="1"/>
</dbReference>
<dbReference type="InterPro" id="IPR019591">
    <property type="entry name" value="Mrp/NBP35_ATP-bd"/>
</dbReference>
<accession>A5K6H7</accession>
<dbReference type="KEGG" id="pvx:PVX_098980"/>
<dbReference type="GeneID" id="5473936"/>
<feature type="compositionally biased region" description="Basic and acidic residues" evidence="6">
    <location>
        <begin position="110"/>
        <end position="141"/>
    </location>
</feature>
<keyword evidence="7" id="KW-1133">Transmembrane helix</keyword>
<dbReference type="STRING" id="126793.A5K6H7"/>
<keyword evidence="4" id="KW-0408">Iron</keyword>
<proteinExistence type="inferred from homology"/>
<keyword evidence="7" id="KW-0472">Membrane</keyword>
<feature type="region of interest" description="Disordered" evidence="6">
    <location>
        <begin position="107"/>
        <end position="149"/>
    </location>
</feature>
<dbReference type="GO" id="GO:0051536">
    <property type="term" value="F:iron-sulfur cluster binding"/>
    <property type="evidence" value="ECO:0007669"/>
    <property type="project" value="UniProtKB-KW"/>
</dbReference>
<gene>
    <name evidence="8" type="ORF">PVX_098980</name>
</gene>
<dbReference type="RefSeq" id="XP_001614645.1">
    <property type="nucleotide sequence ID" value="XM_001614595.1"/>
</dbReference>
<dbReference type="HAMAP" id="MF_02040">
    <property type="entry name" value="Mrp_NBP35"/>
    <property type="match status" value="1"/>
</dbReference>
<comment type="caution">
    <text evidence="8">The sequence shown here is derived from an EMBL/GenBank/DDBJ whole genome shotgun (WGS) entry which is preliminary data.</text>
</comment>
<evidence type="ECO:0000256" key="7">
    <source>
        <dbReference type="SAM" id="Phobius"/>
    </source>
</evidence>
<dbReference type="FunCoup" id="A5K6H7">
    <property type="interactions" value="449"/>
</dbReference>
<dbReference type="GO" id="GO:0016226">
    <property type="term" value="P:iron-sulfur cluster assembly"/>
    <property type="evidence" value="ECO:0007669"/>
    <property type="project" value="InterPro"/>
</dbReference>
<dbReference type="EMBL" id="AAKM01000007">
    <property type="protein sequence ID" value="EDL44918.1"/>
    <property type="molecule type" value="Genomic_DNA"/>
</dbReference>
<keyword evidence="7" id="KW-0812">Transmembrane</keyword>
<keyword evidence="2" id="KW-0547">Nucleotide-binding</keyword>
<dbReference type="CDD" id="cd02037">
    <property type="entry name" value="Mrp_NBP35"/>
    <property type="match status" value="1"/>
</dbReference>
<dbReference type="InParanoid" id="A5K6H7"/>
<dbReference type="GO" id="GO:0046872">
    <property type="term" value="F:metal ion binding"/>
    <property type="evidence" value="ECO:0007669"/>
    <property type="project" value="UniProtKB-KW"/>
</dbReference>
<dbReference type="SUPFAM" id="SSF52540">
    <property type="entry name" value="P-loop containing nucleoside triphosphate hydrolases"/>
    <property type="match status" value="1"/>
</dbReference>
<dbReference type="InterPro" id="IPR033756">
    <property type="entry name" value="YlxH/NBP35"/>
</dbReference>
<keyword evidence="5" id="KW-0411">Iron-sulfur</keyword>
<keyword evidence="1" id="KW-0479">Metal-binding</keyword>
<protein>
    <submittedName>
        <fullName evidence="8">Nucleotide-binding protein 1, putative</fullName>
    </submittedName>
</protein>
<evidence type="ECO:0000313" key="8">
    <source>
        <dbReference type="EMBL" id="EDL44918.1"/>
    </source>
</evidence>
<organism evidence="8 9">
    <name type="scientific">Plasmodium vivax (strain Salvador I)</name>
    <dbReference type="NCBI Taxonomy" id="126793"/>
    <lineage>
        <taxon>Eukaryota</taxon>
        <taxon>Sar</taxon>
        <taxon>Alveolata</taxon>
        <taxon>Apicomplexa</taxon>
        <taxon>Aconoidasida</taxon>
        <taxon>Haemosporida</taxon>
        <taxon>Plasmodiidae</taxon>
        <taxon>Plasmodium</taxon>
        <taxon>Plasmodium (Plasmodium)</taxon>
    </lineage>
</organism>
<dbReference type="InterPro" id="IPR000808">
    <property type="entry name" value="Mrp-like_CS"/>
</dbReference>
<dbReference type="GO" id="GO:0005829">
    <property type="term" value="C:cytosol"/>
    <property type="evidence" value="ECO:0007669"/>
    <property type="project" value="TreeGrafter"/>
</dbReference>
<dbReference type="GO" id="GO:0140663">
    <property type="term" value="F:ATP-dependent FeS chaperone activity"/>
    <property type="evidence" value="ECO:0007669"/>
    <property type="project" value="InterPro"/>
</dbReference>
<dbReference type="PANTHER" id="PTHR23264:SF19">
    <property type="entry name" value="CYTOSOLIC FE-S CLUSTER ASSEMBLY FACTOR NUBP2"/>
    <property type="match status" value="1"/>
</dbReference>
<evidence type="ECO:0000256" key="3">
    <source>
        <dbReference type="ARBA" id="ARBA00022840"/>
    </source>
</evidence>
<evidence type="ECO:0000256" key="6">
    <source>
        <dbReference type="SAM" id="MobiDB-lite"/>
    </source>
</evidence>
<dbReference type="Gene3D" id="3.40.50.300">
    <property type="entry name" value="P-loop containing nucleotide triphosphate hydrolases"/>
    <property type="match status" value="1"/>
</dbReference>
<evidence type="ECO:0000313" key="9">
    <source>
        <dbReference type="Proteomes" id="UP000008333"/>
    </source>
</evidence>
<dbReference type="Proteomes" id="UP000008333">
    <property type="component" value="Unassembled WGS sequence"/>
</dbReference>
<evidence type="ECO:0000256" key="4">
    <source>
        <dbReference type="ARBA" id="ARBA00023004"/>
    </source>
</evidence>
<dbReference type="AlphaFoldDB" id="A5K6H7"/>
<sequence length="502" mass="56580">MFERLSKCCPFSYANRRGEALQMVSRKIYPHPSRMYHRLIRQAQKYTLRAVRWPLQMYAYTRRNAIPILIGSLAGLTISYLFANRREVRKCLACTVGRAIAKWKMRKCARHPEDGKNPRSSDEQGGKRGGRDEPGDGRDIPEECPGMENEQAGKSKVCEGCPNRKICNDPELKKEKEKEKNQIFNQVQENLKNVKYKILVLSGKGGVGKSTVATQLAFSLSYLNYDVGLLDIDICGPSVPVLTQTVSSDVNYSMNGWVPIYKNNLSIMSVGYLLPNFDDPVIWRGPKKNGLIKQFLCDVYWKSLDFLIIDTPPGTSDEHLTICSYLKNNLNGCIIVTTPHILSICDVKKEIEFCKKTNIPILGVVENMYQSVFVSKYTVDKMCAEMNVDYAGKITFDQKLIDACQHGVGCCDLDVRSSSSKEIFQLCKFFVQKILQNCLQVPDPSGESAQLAPSANVGSCHDGEETLQQNGKPDQENSEQVQMLRQLLNQISQLVEEDPQNE</sequence>
<evidence type="ECO:0000256" key="1">
    <source>
        <dbReference type="ARBA" id="ARBA00022723"/>
    </source>
</evidence>
<name>A5K6H7_PLAVS</name>
<reference evidence="8 9" key="1">
    <citation type="journal article" date="2008" name="Nature">
        <title>Comparative genomics of the neglected human malaria parasite Plasmodium vivax.</title>
        <authorList>
            <person name="Carlton J.M."/>
            <person name="Adams J.H."/>
            <person name="Silva J.C."/>
            <person name="Bidwell S.L."/>
            <person name="Lorenzi H."/>
            <person name="Caler E."/>
            <person name="Crabtree J."/>
            <person name="Angiuoli S.V."/>
            <person name="Merino E.F."/>
            <person name="Amedeo P."/>
            <person name="Cheng Q."/>
            <person name="Coulson R.M."/>
            <person name="Crabb B.S."/>
            <person name="Del Portillo H.A."/>
            <person name="Essien K."/>
            <person name="Feldblyum T.V."/>
            <person name="Fernandez-Becerra C."/>
            <person name="Gilson P.R."/>
            <person name="Gueye A.H."/>
            <person name="Guo X."/>
            <person name="Kang'a S."/>
            <person name="Kooij T.W."/>
            <person name="Korsinczky M."/>
            <person name="Meyer E.V."/>
            <person name="Nene V."/>
            <person name="Paulsen I."/>
            <person name="White O."/>
            <person name="Ralph S.A."/>
            <person name="Ren Q."/>
            <person name="Sargeant T.J."/>
            <person name="Salzberg S.L."/>
            <person name="Stoeckert C.J."/>
            <person name="Sullivan S.A."/>
            <person name="Yamamoto M.M."/>
            <person name="Hoffman S.L."/>
            <person name="Wortman J.R."/>
            <person name="Gardner M.J."/>
            <person name="Galinski M.R."/>
            <person name="Barnwell J.W."/>
            <person name="Fraser-Liggett C.M."/>
        </authorList>
    </citation>
    <scope>NUCLEOTIDE SEQUENCE [LARGE SCALE GENOMIC DNA]</scope>
    <source>
        <strain evidence="8 9">Salvador I</strain>
    </source>
</reference>
<dbReference type="InterPro" id="IPR027417">
    <property type="entry name" value="P-loop_NTPase"/>
</dbReference>